<dbReference type="GO" id="GO:0004553">
    <property type="term" value="F:hydrolase activity, hydrolyzing O-glycosyl compounds"/>
    <property type="evidence" value="ECO:0007669"/>
    <property type="project" value="InterPro"/>
</dbReference>
<feature type="domain" description="Sulfatase N-terminal" evidence="12">
    <location>
        <begin position="31"/>
        <end position="397"/>
    </location>
</feature>
<gene>
    <name evidence="13" type="primary">betC_16</name>
    <name evidence="13" type="ORF">Mal4_38980</name>
</gene>
<evidence type="ECO:0000256" key="2">
    <source>
        <dbReference type="ARBA" id="ARBA00008779"/>
    </source>
</evidence>
<dbReference type="PANTHER" id="PTHR45953:SF1">
    <property type="entry name" value="IDURONATE 2-SULFATASE"/>
    <property type="match status" value="1"/>
</dbReference>
<dbReference type="AlphaFoldDB" id="A0A517ZAM0"/>
<dbReference type="GO" id="GO:0005975">
    <property type="term" value="P:carbohydrate metabolic process"/>
    <property type="evidence" value="ECO:0007669"/>
    <property type="project" value="InterPro"/>
</dbReference>
<comment type="similarity">
    <text evidence="2">Belongs to the sulfatase family.</text>
</comment>
<dbReference type="PANTHER" id="PTHR45953">
    <property type="entry name" value="IDURONATE 2-SULFATASE"/>
    <property type="match status" value="1"/>
</dbReference>
<dbReference type="Gene3D" id="2.115.10.20">
    <property type="entry name" value="Glycosyl hydrolase domain, family 43"/>
    <property type="match status" value="1"/>
</dbReference>
<evidence type="ECO:0000256" key="10">
    <source>
        <dbReference type="SAM" id="MobiDB-lite"/>
    </source>
</evidence>
<proteinExistence type="inferred from homology"/>
<feature type="signal peptide" evidence="11">
    <location>
        <begin position="1"/>
        <end position="27"/>
    </location>
</feature>
<dbReference type="CDD" id="cd16030">
    <property type="entry name" value="iduronate-2-sulfatase"/>
    <property type="match status" value="1"/>
</dbReference>
<dbReference type="InterPro" id="IPR000917">
    <property type="entry name" value="Sulfatase_N"/>
</dbReference>
<keyword evidence="5 11" id="KW-0732">Signal</keyword>
<keyword evidence="4" id="KW-0479">Metal-binding</keyword>
<dbReference type="GO" id="GO:0046872">
    <property type="term" value="F:metal ion binding"/>
    <property type="evidence" value="ECO:0007669"/>
    <property type="project" value="UniProtKB-KW"/>
</dbReference>
<dbReference type="Pfam" id="PF00884">
    <property type="entry name" value="Sulfatase"/>
    <property type="match status" value="1"/>
</dbReference>
<keyword evidence="6 13" id="KW-0378">Hydrolase</keyword>
<dbReference type="InterPro" id="IPR035874">
    <property type="entry name" value="IDS"/>
</dbReference>
<dbReference type="InterPro" id="IPR017850">
    <property type="entry name" value="Alkaline_phosphatase_core_sf"/>
</dbReference>
<name>A0A517ZAM0_9PLAN</name>
<evidence type="ECO:0000256" key="6">
    <source>
        <dbReference type="ARBA" id="ARBA00022801"/>
    </source>
</evidence>
<dbReference type="InterPro" id="IPR023296">
    <property type="entry name" value="Glyco_hydro_beta-prop_sf"/>
</dbReference>
<dbReference type="SUPFAM" id="SSF53649">
    <property type="entry name" value="Alkaline phosphatase-like"/>
    <property type="match status" value="1"/>
</dbReference>
<feature type="site" description="Important for catalytic activity, responsible for pKa modulation of the active site Glu and correct orientation of both the proton donor and substrate" evidence="9">
    <location>
        <position position="833"/>
    </location>
</feature>
<evidence type="ECO:0000256" key="1">
    <source>
        <dbReference type="ARBA" id="ARBA00001913"/>
    </source>
</evidence>
<dbReference type="EMBL" id="CP036275">
    <property type="protein sequence ID" value="QDU39553.1"/>
    <property type="molecule type" value="Genomic_DNA"/>
</dbReference>
<feature type="region of interest" description="Disordered" evidence="10">
    <location>
        <begin position="642"/>
        <end position="673"/>
    </location>
</feature>
<evidence type="ECO:0000256" key="5">
    <source>
        <dbReference type="ARBA" id="ARBA00022729"/>
    </source>
</evidence>
<dbReference type="CDD" id="cd08986">
    <property type="entry name" value="GH43-like"/>
    <property type="match status" value="1"/>
</dbReference>
<evidence type="ECO:0000256" key="7">
    <source>
        <dbReference type="ARBA" id="ARBA00022837"/>
    </source>
</evidence>
<accession>A0A517ZAM0</accession>
<evidence type="ECO:0000313" key="13">
    <source>
        <dbReference type="EMBL" id="QDU39553.1"/>
    </source>
</evidence>
<dbReference type="RefSeq" id="WP_231746574.1">
    <property type="nucleotide sequence ID" value="NZ_CP036275.1"/>
</dbReference>
<dbReference type="GO" id="GO:0047753">
    <property type="term" value="F:choline-sulfatase activity"/>
    <property type="evidence" value="ECO:0007669"/>
    <property type="project" value="UniProtKB-EC"/>
</dbReference>
<dbReference type="GO" id="GO:0005737">
    <property type="term" value="C:cytoplasm"/>
    <property type="evidence" value="ECO:0007669"/>
    <property type="project" value="TreeGrafter"/>
</dbReference>
<evidence type="ECO:0000259" key="12">
    <source>
        <dbReference type="Pfam" id="PF00884"/>
    </source>
</evidence>
<comment type="cofactor">
    <cofactor evidence="1">
        <name>Ca(2+)</name>
        <dbReference type="ChEBI" id="CHEBI:29108"/>
    </cofactor>
</comment>
<evidence type="ECO:0000256" key="4">
    <source>
        <dbReference type="ARBA" id="ARBA00022723"/>
    </source>
</evidence>
<sequence precursor="true">MKHRNRFSILLVLAIVSLLFVSTSARAADRPNVLLILVDDLKPALGCYGDEHAKSPNIDALAARGMRFDLAYCNQAVCAPSRFTLMLGSHSTSTGLYGLGSQLRQILPDAVTMPQHFARHGGYHTESLGKVFHIGHGNYGDPESFIAPHFKEKVIEYLDPASTDGGQLTREEAFFTNQKLGEIRSLPRGAAFESPDVADIAYADGRVARETVERLREAKKRRENDGTPFFIAAGFARPHLPFSAPQKYWDMYDPAMLPMPQYEELPKDAPAVAGKRGGEITNYKPCPTDPKAEFSEELKRKLIHGYYASTSYVDAQIGKVIDELDRLELADSTIIVLWGDHGFHLGDLGIWTKHTNYEQANRIPILIAAPGVTTPGSSTRQPAESVDIFPTVAELAGLPAPDGPQPIDGVSLVPVLKDPETRVRDHAYHAYPKQKLGRAIRTERYRLVEWRPYGDADTPAEYELYDYQSDPLETRNLAADRPDVVASLKQILARYPQPVDRNRRTASVTTPQIANRPLSIVGSVRKASANGVIVAQGGREHGYAVHVLDGRLAFDVRVNGKVTRVMAEESSPKRFDFEAMLTADRMTLSVNGKQVAGSASPGLIPVQPKDGMDIGRDELSAAGDYTAPNPFEGKVVKVVVTPGPEPKDDDEGNAKEADAFPDSAFIEVPTDRKPGPVMEAATIRAGLKSHDRALYIKAGWIRDPYITLGPDGDYYLTGTQPREGDPREAENPYNIGLGDESIVGDEVRVWRSSDLIEWENLGAVFTVEDTMKARSGQEINRRLIWAPEVHWLGDRWAVLHCPRRHSSLALSAGRELKGPWTHPMQGKMGQRHDPSLFTDDDGTRYLLWGNTFVAPLSDDLSRYTAEPVRIDPAGSRPGPDGKPISRIGHEGATMIKVGGKYVHLGTAWSTDEGRKGSYNLYYSVADRITGPYGPRQFAGRFLGHGTPFQDKNGKWWCTAFFNANVPPLSREGIETRDLGENAQTINEQGVTIVPLDVRLLDSGEVSIRAKDPAYAVPGPDEAQEF</sequence>
<evidence type="ECO:0000256" key="9">
    <source>
        <dbReference type="PIRSR" id="PIRSR606710-2"/>
    </source>
</evidence>
<dbReference type="InterPro" id="IPR006710">
    <property type="entry name" value="Glyco_hydro_43"/>
</dbReference>
<keyword evidence="7" id="KW-0106">Calcium</keyword>
<evidence type="ECO:0000313" key="14">
    <source>
        <dbReference type="Proteomes" id="UP000320496"/>
    </source>
</evidence>
<evidence type="ECO:0000256" key="11">
    <source>
        <dbReference type="SAM" id="SignalP"/>
    </source>
</evidence>
<feature type="chain" id="PRO_5021961241" evidence="11">
    <location>
        <begin position="28"/>
        <end position="1025"/>
    </location>
</feature>
<comment type="similarity">
    <text evidence="3">Belongs to the glycosyl hydrolase 43 family.</text>
</comment>
<dbReference type="SUPFAM" id="SSF75005">
    <property type="entry name" value="Arabinanase/levansucrase/invertase"/>
    <property type="match status" value="1"/>
</dbReference>
<evidence type="ECO:0000256" key="8">
    <source>
        <dbReference type="ARBA" id="ARBA00023295"/>
    </source>
</evidence>
<keyword evidence="14" id="KW-1185">Reference proteome</keyword>
<protein>
    <submittedName>
        <fullName evidence="13">Choline-sulfatase</fullName>
        <ecNumber evidence="13">3.1.6.6</ecNumber>
    </submittedName>
</protein>
<dbReference type="Proteomes" id="UP000320496">
    <property type="component" value="Chromosome"/>
</dbReference>
<dbReference type="EC" id="3.1.6.6" evidence="13"/>
<dbReference type="GO" id="GO:0004423">
    <property type="term" value="F:iduronate-2-sulfatase activity"/>
    <property type="evidence" value="ECO:0007669"/>
    <property type="project" value="InterPro"/>
</dbReference>
<organism evidence="13 14">
    <name type="scientific">Maioricimonas rarisocia</name>
    <dbReference type="NCBI Taxonomy" id="2528026"/>
    <lineage>
        <taxon>Bacteria</taxon>
        <taxon>Pseudomonadati</taxon>
        <taxon>Planctomycetota</taxon>
        <taxon>Planctomycetia</taxon>
        <taxon>Planctomycetales</taxon>
        <taxon>Planctomycetaceae</taxon>
        <taxon>Maioricimonas</taxon>
    </lineage>
</organism>
<dbReference type="Gene3D" id="3.40.720.10">
    <property type="entry name" value="Alkaline Phosphatase, subunit A"/>
    <property type="match status" value="1"/>
</dbReference>
<dbReference type="Pfam" id="PF04616">
    <property type="entry name" value="Glyco_hydro_43"/>
    <property type="match status" value="1"/>
</dbReference>
<evidence type="ECO:0000256" key="3">
    <source>
        <dbReference type="ARBA" id="ARBA00009865"/>
    </source>
</evidence>
<reference evidence="13 14" key="1">
    <citation type="submission" date="2019-02" db="EMBL/GenBank/DDBJ databases">
        <title>Deep-cultivation of Planctomycetes and their phenomic and genomic characterization uncovers novel biology.</title>
        <authorList>
            <person name="Wiegand S."/>
            <person name="Jogler M."/>
            <person name="Boedeker C."/>
            <person name="Pinto D."/>
            <person name="Vollmers J."/>
            <person name="Rivas-Marin E."/>
            <person name="Kohn T."/>
            <person name="Peeters S.H."/>
            <person name="Heuer A."/>
            <person name="Rast P."/>
            <person name="Oberbeckmann S."/>
            <person name="Bunk B."/>
            <person name="Jeske O."/>
            <person name="Meyerdierks A."/>
            <person name="Storesund J.E."/>
            <person name="Kallscheuer N."/>
            <person name="Luecker S."/>
            <person name="Lage O.M."/>
            <person name="Pohl T."/>
            <person name="Merkel B.J."/>
            <person name="Hornburger P."/>
            <person name="Mueller R.-W."/>
            <person name="Bruemmer F."/>
            <person name="Labrenz M."/>
            <person name="Spormann A.M."/>
            <person name="Op den Camp H."/>
            <person name="Overmann J."/>
            <person name="Amann R."/>
            <person name="Jetten M.S.M."/>
            <person name="Mascher T."/>
            <person name="Medema M.H."/>
            <person name="Devos D.P."/>
            <person name="Kaster A.-K."/>
            <person name="Ovreas L."/>
            <person name="Rohde M."/>
            <person name="Galperin M.Y."/>
            <person name="Jogler C."/>
        </authorList>
    </citation>
    <scope>NUCLEOTIDE SEQUENCE [LARGE SCALE GENOMIC DNA]</scope>
    <source>
        <strain evidence="13 14">Mal4</strain>
    </source>
</reference>
<keyword evidence="8" id="KW-0326">Glycosidase</keyword>
<dbReference type="KEGG" id="mri:Mal4_38980"/>